<protein>
    <recommendedName>
        <fullName evidence="3">Cysteine-rich CPXCG</fullName>
    </recommendedName>
</protein>
<proteinExistence type="predicted"/>
<reference evidence="1 2" key="1">
    <citation type="journal article" date="2016" name="Genome Announc.">
        <title>Draft Genome Sequence of 'Halomonas chromatireducens' Strain AGD 8-3, a Haloalkaliphilic Chromate- and Selenite-Reducing Gammaproteobacterium.</title>
        <authorList>
            <person name="Sharko F.S."/>
            <person name="Shapovalova A.A."/>
            <person name="Tsygankova S.V."/>
            <person name="Komova A.V."/>
            <person name="Boulygina E.S."/>
            <person name="Teslyuk A.B."/>
            <person name="Gotovtsev P.M."/>
            <person name="Namsaraev Z.B."/>
            <person name="Khijniak T.V."/>
            <person name="Nedoluzhko A.V."/>
            <person name="Vasilov R.G."/>
        </authorList>
    </citation>
    <scope>NUCLEOTIDE SEQUENCE [LARGE SCALE GENOMIC DNA]</scope>
    <source>
        <strain evidence="1 2">AGD 8-3</strain>
    </source>
</reference>
<dbReference type="OrthoDB" id="9814566at2"/>
<accession>A0A0X8HG68</accession>
<reference evidence="1 2" key="2">
    <citation type="submission" date="2016-02" db="EMBL/GenBank/DDBJ databases">
        <authorList>
            <person name="Wen L."/>
            <person name="He K."/>
            <person name="Yang H."/>
        </authorList>
    </citation>
    <scope>NUCLEOTIDE SEQUENCE [LARGE SCALE GENOMIC DNA]</scope>
    <source>
        <strain evidence="1 2">AGD 8-3</strain>
    </source>
</reference>
<evidence type="ECO:0008006" key="3">
    <source>
        <dbReference type="Google" id="ProtNLM"/>
    </source>
</evidence>
<organism evidence="1 2">
    <name type="scientific">Halomonas chromatireducens</name>
    <dbReference type="NCBI Taxonomy" id="507626"/>
    <lineage>
        <taxon>Bacteria</taxon>
        <taxon>Pseudomonadati</taxon>
        <taxon>Pseudomonadota</taxon>
        <taxon>Gammaproteobacteria</taxon>
        <taxon>Oceanospirillales</taxon>
        <taxon>Halomonadaceae</taxon>
        <taxon>Halomonas</taxon>
    </lineage>
</organism>
<dbReference type="Pfam" id="PF14255">
    <property type="entry name" value="Zn_ribbon_21"/>
    <property type="match status" value="1"/>
</dbReference>
<dbReference type="EMBL" id="CP014226">
    <property type="protein sequence ID" value="AMD02041.1"/>
    <property type="molecule type" value="Genomic_DNA"/>
</dbReference>
<dbReference type="Proteomes" id="UP000063387">
    <property type="component" value="Chromosome"/>
</dbReference>
<keyword evidence="2" id="KW-1185">Reference proteome</keyword>
<sequence>MNEERLDTRPIHCPYCNMPFELLVDASQGSHETWEDCPYCCAPIQLRIIVSPYDGELEDVLVGRDDEVL</sequence>
<name>A0A0X8HG68_9GAMM</name>
<dbReference type="STRING" id="507626.LOKO_02993"/>
<evidence type="ECO:0000313" key="1">
    <source>
        <dbReference type="EMBL" id="AMD02041.1"/>
    </source>
</evidence>
<dbReference type="PATRIC" id="fig|507626.3.peg.2989"/>
<dbReference type="KEGG" id="hco:LOKO_02993"/>
<evidence type="ECO:0000313" key="2">
    <source>
        <dbReference type="Proteomes" id="UP000063387"/>
    </source>
</evidence>
<dbReference type="RefSeq" id="WP_066451018.1">
    <property type="nucleotide sequence ID" value="NZ_CP014226.1"/>
</dbReference>
<dbReference type="InterPro" id="IPR025990">
    <property type="entry name" value="zinc_ribbon_bacterial"/>
</dbReference>
<dbReference type="AlphaFoldDB" id="A0A0X8HG68"/>
<gene>
    <name evidence="1" type="ORF">LOKO_02993</name>
</gene>